<dbReference type="RefSeq" id="WP_093197957.1">
    <property type="nucleotide sequence ID" value="NZ_FNGS01000002.1"/>
</dbReference>
<protein>
    <submittedName>
        <fullName evidence="1">Uncharacterized protein</fullName>
    </submittedName>
</protein>
<dbReference type="OrthoDB" id="9811902at2"/>
<keyword evidence="2" id="KW-1185">Reference proteome</keyword>
<sequence>MRTLTIVNRHYPPNPGITGESAWDLAQYLIDRHGTEVHIVHIDRTYDGGGAVRQPVGITHPVRTIYEGKNPLLRFIAGPLDGFLLLRKAIRLNKGPMIVMTSPPLLPFWASWLLGKRKWALWSMDLFPEGFVADGKIKATNPIYRWVLRKTYRNAPGTLIALGPNQAELIRRKYHKAVRTILLPCGVLLDQARDESRPAWRKEDGKLYLGYAGNVGEAHSAVFLEQVIRQIDPQKQQLILALYGTKSEALLRLAQDRPGITILKNIPRSQLHWLDIQLVSLLPRWTHIAVPSKAVSAVCSGSPVLFCGRREADTWELLQDAAWLVEDNATLETQIARFLGDTTPEEVEQKKRDARMVARRLADMVEQAYAKIALLDA</sequence>
<dbReference type="AlphaFoldDB" id="A0A1G9JT26"/>
<dbReference type="Proteomes" id="UP000198901">
    <property type="component" value="Unassembled WGS sequence"/>
</dbReference>
<organism evidence="1 2">
    <name type="scientific">Siphonobacter aquaeclarae</name>
    <dbReference type="NCBI Taxonomy" id="563176"/>
    <lineage>
        <taxon>Bacteria</taxon>
        <taxon>Pseudomonadati</taxon>
        <taxon>Bacteroidota</taxon>
        <taxon>Cytophagia</taxon>
        <taxon>Cytophagales</taxon>
        <taxon>Cytophagaceae</taxon>
        <taxon>Siphonobacter</taxon>
    </lineage>
</organism>
<dbReference type="EMBL" id="FNGS01000002">
    <property type="protein sequence ID" value="SDL40284.1"/>
    <property type="molecule type" value="Genomic_DNA"/>
</dbReference>
<gene>
    <name evidence="1" type="ORF">SAMN04488090_0734</name>
</gene>
<accession>A0A1G9JT26</accession>
<dbReference type="SUPFAM" id="SSF53756">
    <property type="entry name" value="UDP-Glycosyltransferase/glycogen phosphorylase"/>
    <property type="match status" value="1"/>
</dbReference>
<name>A0A1G9JT26_9BACT</name>
<evidence type="ECO:0000313" key="1">
    <source>
        <dbReference type="EMBL" id="SDL40284.1"/>
    </source>
</evidence>
<reference evidence="1 2" key="1">
    <citation type="submission" date="2016-10" db="EMBL/GenBank/DDBJ databases">
        <authorList>
            <person name="de Groot N.N."/>
        </authorList>
    </citation>
    <scope>NUCLEOTIDE SEQUENCE [LARGE SCALE GENOMIC DNA]</scope>
    <source>
        <strain evidence="1 2">DSM 21668</strain>
    </source>
</reference>
<dbReference type="Gene3D" id="3.40.50.2000">
    <property type="entry name" value="Glycogen Phosphorylase B"/>
    <property type="match status" value="1"/>
</dbReference>
<dbReference type="STRING" id="563176.SAMN04488090_0734"/>
<evidence type="ECO:0000313" key="2">
    <source>
        <dbReference type="Proteomes" id="UP000198901"/>
    </source>
</evidence>
<proteinExistence type="predicted"/>